<dbReference type="PANTHER" id="PTHR42718">
    <property type="entry name" value="MAJOR FACILITATOR SUPERFAMILY MULTIDRUG TRANSPORTER MFSC"/>
    <property type="match status" value="1"/>
</dbReference>
<dbReference type="InterPro" id="IPR020846">
    <property type="entry name" value="MFS_dom"/>
</dbReference>
<dbReference type="Proteomes" id="UP000292402">
    <property type="component" value="Unassembled WGS sequence"/>
</dbReference>
<keyword evidence="2 6" id="KW-0812">Transmembrane</keyword>
<feature type="transmembrane region" description="Helical" evidence="6">
    <location>
        <begin position="158"/>
        <end position="179"/>
    </location>
</feature>
<dbReference type="Pfam" id="PF11913">
    <property type="entry name" value="DUF3431"/>
    <property type="match status" value="1"/>
</dbReference>
<keyword evidence="3 6" id="KW-1133">Transmembrane helix</keyword>
<name>A0A4Q4M1A5_9PLEO</name>
<feature type="transmembrane region" description="Helical" evidence="6">
    <location>
        <begin position="65"/>
        <end position="90"/>
    </location>
</feature>
<dbReference type="Gene3D" id="1.20.1250.20">
    <property type="entry name" value="MFS general substrate transporter like domains"/>
    <property type="match status" value="1"/>
</dbReference>
<feature type="transmembrane region" description="Helical" evidence="6">
    <location>
        <begin position="294"/>
        <end position="312"/>
    </location>
</feature>
<dbReference type="SUPFAM" id="SSF103473">
    <property type="entry name" value="MFS general substrate transporter"/>
    <property type="match status" value="1"/>
</dbReference>
<feature type="transmembrane region" description="Helical" evidence="6">
    <location>
        <begin position="220"/>
        <end position="242"/>
    </location>
</feature>
<reference evidence="9" key="1">
    <citation type="journal article" date="2019" name="bioRxiv">
        <title>Genomics, evolutionary history and diagnostics of the Alternaria alternata species group including apple and Asian pear pathotypes.</title>
        <authorList>
            <person name="Armitage A.D."/>
            <person name="Cockerton H.M."/>
            <person name="Sreenivasaprasad S."/>
            <person name="Woodhall J.W."/>
            <person name="Lane C.R."/>
            <person name="Harrison R.J."/>
            <person name="Clarkson J.P."/>
        </authorList>
    </citation>
    <scope>NUCLEOTIDE SEQUENCE [LARGE SCALE GENOMIC DNA]</scope>
    <source>
        <strain evidence="9">FERA 1082</strain>
    </source>
</reference>
<feature type="transmembrane region" description="Helical" evidence="6">
    <location>
        <begin position="262"/>
        <end position="282"/>
    </location>
</feature>
<evidence type="ECO:0000313" key="9">
    <source>
        <dbReference type="Proteomes" id="UP000292402"/>
    </source>
</evidence>
<feature type="compositionally biased region" description="Basic and acidic residues" evidence="5">
    <location>
        <begin position="919"/>
        <end position="945"/>
    </location>
</feature>
<gene>
    <name evidence="8" type="ORF">AA0114_g11506</name>
</gene>
<feature type="transmembrane region" description="Helical" evidence="6">
    <location>
        <begin position="191"/>
        <end position="214"/>
    </location>
</feature>
<feature type="transmembrane region" description="Helical" evidence="6">
    <location>
        <begin position="562"/>
        <end position="579"/>
    </location>
</feature>
<dbReference type="InterPro" id="IPR036259">
    <property type="entry name" value="MFS_trans_sf"/>
</dbReference>
<feature type="transmembrane region" description="Helical" evidence="6">
    <location>
        <begin position="133"/>
        <end position="152"/>
    </location>
</feature>
<proteinExistence type="predicted"/>
<evidence type="ECO:0000259" key="7">
    <source>
        <dbReference type="PROSITE" id="PS50850"/>
    </source>
</evidence>
<feature type="region of interest" description="Disordered" evidence="5">
    <location>
        <begin position="917"/>
        <end position="961"/>
    </location>
</feature>
<evidence type="ECO:0000256" key="3">
    <source>
        <dbReference type="ARBA" id="ARBA00022989"/>
    </source>
</evidence>
<dbReference type="GO" id="GO:0022857">
    <property type="term" value="F:transmembrane transporter activity"/>
    <property type="evidence" value="ECO:0007669"/>
    <property type="project" value="InterPro"/>
</dbReference>
<evidence type="ECO:0000256" key="6">
    <source>
        <dbReference type="SAM" id="Phobius"/>
    </source>
</evidence>
<dbReference type="Pfam" id="PF07690">
    <property type="entry name" value="MFS_1"/>
    <property type="match status" value="1"/>
</dbReference>
<feature type="transmembrane region" description="Helical" evidence="6">
    <location>
        <begin position="371"/>
        <end position="392"/>
    </location>
</feature>
<dbReference type="PROSITE" id="PS50850">
    <property type="entry name" value="MFS"/>
    <property type="match status" value="1"/>
</dbReference>
<feature type="transmembrane region" description="Helical" evidence="6">
    <location>
        <begin position="102"/>
        <end position="121"/>
    </location>
</feature>
<dbReference type="PANTHER" id="PTHR42718:SF27">
    <property type="entry name" value="TRANSPORTER, PUTATIVE-RELATED"/>
    <property type="match status" value="1"/>
</dbReference>
<evidence type="ECO:0000256" key="4">
    <source>
        <dbReference type="ARBA" id="ARBA00023136"/>
    </source>
</evidence>
<feature type="transmembrane region" description="Helical" evidence="6">
    <location>
        <begin position="399"/>
        <end position="422"/>
    </location>
</feature>
<evidence type="ECO:0000256" key="5">
    <source>
        <dbReference type="SAM" id="MobiDB-lite"/>
    </source>
</evidence>
<dbReference type="AlphaFoldDB" id="A0A4Q4M1A5"/>
<feature type="transmembrane region" description="Helical" evidence="6">
    <location>
        <begin position="428"/>
        <end position="450"/>
    </location>
</feature>
<comment type="subcellular location">
    <subcellularLocation>
        <location evidence="1">Membrane</location>
        <topology evidence="1">Multi-pass membrane protein</topology>
    </subcellularLocation>
</comment>
<dbReference type="GO" id="GO:0016020">
    <property type="term" value="C:membrane"/>
    <property type="evidence" value="ECO:0007669"/>
    <property type="project" value="UniProtKB-SubCell"/>
</dbReference>
<dbReference type="Gene3D" id="1.20.1720.10">
    <property type="entry name" value="Multidrug resistance protein D"/>
    <property type="match status" value="1"/>
</dbReference>
<comment type="caution">
    <text evidence="8">The sequence shown here is derived from an EMBL/GenBank/DDBJ whole genome shotgun (WGS) entry which is preliminary data.</text>
</comment>
<feature type="transmembrane region" description="Helical" evidence="6">
    <location>
        <begin position="333"/>
        <end position="351"/>
    </location>
</feature>
<dbReference type="InterPro" id="IPR021838">
    <property type="entry name" value="DUF3431"/>
</dbReference>
<sequence>MSRTATSIELVDYHETTIPALAAKPLGAAKIKETPSIADDLRPIRESPETFAAEQRDGPGKGTTAIVLVTVVCVTLVSSMLSGVMTVTLPTVARELELAPSVLLWPISIYALTCGCTLLLLGSVADVVGSRPMYLTGCLLQSAFTLACGLAQTGTQLIVFRAFAGIAISFCLPSAVSIITSTFPEGKSRNIAFASMGGGQPIGFSFGLVLGGIFADTIGWRWGFHISAIANTIVFVLGLFGLPKVDNKLPHVWSRLKSDIDWVGILFGSASLALLSYCFALISEETAKIQEPTTLGLLITAIALIPAFIFWVGRQERLGRPAIIPNSLWRNRIFSIICIGVFITWGTFNAVESYHTLFFQNVQKLSAIQTSIRFLPGPVAGALANVAMGLIAHRVRADWAVAVGLFCTTLGGLLMCIIQPEWSYWSCAFLSVFFNPIGADALFTVSNLVITSVFPARTQGLAGGVFNTVAQIGKSVGLATSAVIASSVTEHSVYVEKESPAALMEGFRAAFCRGRADDVDDPGAACFPRNDPHHGLEHLSTTINAVKGCRVPVKMLSGPPRIIPLVSLFVAVCLVWWYLHTVPGAGSSIPTWKSGASANQHRPSLRGDPLDFGLPLRFSDGQKKPPGSNYTFKIVVPKTQKEDISWMAAEIPDAPLVVYEVDNPNAEHKIPKNKGREAMVYLSYIIDHYDDLPDTSIFMHAHRHAWHNNMLLGLDAAQMIKRLNHERVARMGYMNVRCHHDPGCPDWIHMDRPGGDFDFFHKPEEIYWRRNIWEEIHPGAPIPPSISGICCAQFAVSRQRIQEVPIERFIHYRKWLLTTGMDDQFSGRIFEYIWHYIFTGHEVHCPAMNTCYCDGYGICFGGQDKFNDYFKKQDARNEKFTELDKFNKREEEAKKNGEDPAFTQEEIAKITALRTEVSAQDRELDTLREDAKKRGEDPKARKEETESWDSSHIWDYAPKHD</sequence>
<feature type="domain" description="Major facilitator superfamily (MFS) profile" evidence="7">
    <location>
        <begin position="67"/>
        <end position="517"/>
    </location>
</feature>
<keyword evidence="4 6" id="KW-0472">Membrane</keyword>
<evidence type="ECO:0000256" key="2">
    <source>
        <dbReference type="ARBA" id="ARBA00022692"/>
    </source>
</evidence>
<evidence type="ECO:0000313" key="8">
    <source>
        <dbReference type="EMBL" id="RYN37692.1"/>
    </source>
</evidence>
<organism evidence="8 9">
    <name type="scientific">Alternaria tenuissima</name>
    <dbReference type="NCBI Taxonomy" id="119927"/>
    <lineage>
        <taxon>Eukaryota</taxon>
        <taxon>Fungi</taxon>
        <taxon>Dikarya</taxon>
        <taxon>Ascomycota</taxon>
        <taxon>Pezizomycotina</taxon>
        <taxon>Dothideomycetes</taxon>
        <taxon>Pleosporomycetidae</taxon>
        <taxon>Pleosporales</taxon>
        <taxon>Pleosporineae</taxon>
        <taxon>Pleosporaceae</taxon>
        <taxon>Alternaria</taxon>
        <taxon>Alternaria sect. Alternaria</taxon>
        <taxon>Alternaria alternata complex</taxon>
    </lineage>
</organism>
<protein>
    <recommendedName>
        <fullName evidence="7">Major facilitator superfamily (MFS) profile domain-containing protein</fullName>
    </recommendedName>
</protein>
<evidence type="ECO:0000256" key="1">
    <source>
        <dbReference type="ARBA" id="ARBA00004141"/>
    </source>
</evidence>
<dbReference type="EMBL" id="PDXA01000061">
    <property type="protein sequence ID" value="RYN37692.1"/>
    <property type="molecule type" value="Genomic_DNA"/>
</dbReference>
<dbReference type="InterPro" id="IPR011701">
    <property type="entry name" value="MFS"/>
</dbReference>
<accession>A0A4Q4M1A5</accession>